<dbReference type="PANTHER" id="PTHR24249">
    <property type="entry name" value="HISTAMINE RECEPTOR-RELATED G-PROTEIN COUPLED RECEPTOR"/>
    <property type="match status" value="1"/>
</dbReference>
<dbReference type="Pfam" id="PF00001">
    <property type="entry name" value="7tm_1"/>
    <property type="match status" value="1"/>
</dbReference>
<feature type="transmembrane region" description="Helical" evidence="10">
    <location>
        <begin position="229"/>
        <end position="249"/>
    </location>
</feature>
<dbReference type="PRINTS" id="PR00237">
    <property type="entry name" value="GPCRRHODOPSN"/>
</dbReference>
<comment type="similarity">
    <text evidence="9">Belongs to the G-protein coupled receptor 1 family.</text>
</comment>
<dbReference type="AlphaFoldDB" id="A0A3B1IU84"/>
<evidence type="ECO:0000256" key="5">
    <source>
        <dbReference type="ARBA" id="ARBA00023040"/>
    </source>
</evidence>
<evidence type="ECO:0000256" key="6">
    <source>
        <dbReference type="ARBA" id="ARBA00023136"/>
    </source>
</evidence>
<keyword evidence="7 9" id="KW-0675">Receptor</keyword>
<dbReference type="GeneTree" id="ENSGT01050000244823"/>
<feature type="domain" description="G-protein coupled receptors family 1 profile" evidence="11">
    <location>
        <begin position="29"/>
        <end position="282"/>
    </location>
</feature>
<sequence length="320" mass="36070">MDLLCARSGPAYTLLFIFLSFVCLCAVFFNLLVIISISHFKQLHTPTNLLILSLALADLLVGIFVMPVNIMQLGDSCWYLGKIVCCLFPVISSVSLSASLYSMAFIAVDRYIAICYPLLYSTRVTVCRTKLSLILGWSYAAFYIAITCYFNDHLLPSQISFKCYGECVIIVKYSWMIVDVVFSFICPCFIIVILYSLIFKAAVRQAKAVRAVVNAAPKVKRSNSSETKAAKKLGSIICIYLVCWIPFYFSCLSVESLTSLSMVWTVFTWLIYINSSVNPLLYAIFYPWFRASVKFIVTCKILESSSSRLNLYKEHSLPNA</sequence>
<dbReference type="GO" id="GO:0001594">
    <property type="term" value="F:trace-amine receptor activity"/>
    <property type="evidence" value="ECO:0007669"/>
    <property type="project" value="TreeGrafter"/>
</dbReference>
<dbReference type="InParanoid" id="A0A3B1IU84"/>
<feature type="transmembrane region" description="Helical" evidence="10">
    <location>
        <begin position="49"/>
        <end position="70"/>
    </location>
</feature>
<evidence type="ECO:0000259" key="11">
    <source>
        <dbReference type="PROSITE" id="PS50262"/>
    </source>
</evidence>
<accession>A0A3B1IU84</accession>
<proteinExistence type="inferred from homology"/>
<evidence type="ECO:0000256" key="3">
    <source>
        <dbReference type="ARBA" id="ARBA00022692"/>
    </source>
</evidence>
<dbReference type="SUPFAM" id="SSF81321">
    <property type="entry name" value="Family A G protein-coupled receptor-like"/>
    <property type="match status" value="1"/>
</dbReference>
<dbReference type="PROSITE" id="PS50262">
    <property type="entry name" value="G_PROTEIN_RECEP_F1_2"/>
    <property type="match status" value="1"/>
</dbReference>
<name>A0A3B1IU84_ASTMX</name>
<dbReference type="Gene3D" id="1.20.1070.10">
    <property type="entry name" value="Rhodopsin 7-helix transmembrane proteins"/>
    <property type="match status" value="1"/>
</dbReference>
<evidence type="ECO:0000313" key="12">
    <source>
        <dbReference type="Ensembl" id="ENSAMXP00000033105.1"/>
    </source>
</evidence>
<evidence type="ECO:0000256" key="8">
    <source>
        <dbReference type="ARBA" id="ARBA00023224"/>
    </source>
</evidence>
<dbReference type="Bgee" id="ENSAMXG00000042338">
    <property type="expression patterns" value="Expressed in olfactory epithelium"/>
</dbReference>
<evidence type="ECO:0000256" key="1">
    <source>
        <dbReference type="ARBA" id="ARBA00004651"/>
    </source>
</evidence>
<evidence type="ECO:0000256" key="4">
    <source>
        <dbReference type="ARBA" id="ARBA00022989"/>
    </source>
</evidence>
<feature type="transmembrane region" description="Helical" evidence="10">
    <location>
        <begin position="131"/>
        <end position="150"/>
    </location>
</feature>
<dbReference type="SMART" id="SM01381">
    <property type="entry name" value="7TM_GPCR_Srsx"/>
    <property type="match status" value="1"/>
</dbReference>
<feature type="transmembrane region" description="Helical" evidence="10">
    <location>
        <begin position="261"/>
        <end position="285"/>
    </location>
</feature>
<keyword evidence="2" id="KW-1003">Cell membrane</keyword>
<keyword evidence="5 9" id="KW-0297">G-protein coupled receptor</keyword>
<dbReference type="InterPro" id="IPR000276">
    <property type="entry name" value="GPCR_Rhodpsn"/>
</dbReference>
<dbReference type="InterPro" id="IPR050569">
    <property type="entry name" value="TAAR"/>
</dbReference>
<protein>
    <recommendedName>
        <fullName evidence="11">G-protein coupled receptors family 1 profile domain-containing protein</fullName>
    </recommendedName>
</protein>
<dbReference type="GO" id="GO:0005886">
    <property type="term" value="C:plasma membrane"/>
    <property type="evidence" value="ECO:0007669"/>
    <property type="project" value="UniProtKB-SubCell"/>
</dbReference>
<comment type="subcellular location">
    <subcellularLocation>
        <location evidence="1">Cell membrane</location>
        <topology evidence="1">Multi-pass membrane protein</topology>
    </subcellularLocation>
</comment>
<dbReference type="FunCoup" id="A0A3B1IU84">
    <property type="interactions" value="13"/>
</dbReference>
<evidence type="ECO:0000256" key="10">
    <source>
        <dbReference type="SAM" id="Phobius"/>
    </source>
</evidence>
<dbReference type="Proteomes" id="UP000018467">
    <property type="component" value="Unassembled WGS sequence"/>
</dbReference>
<dbReference type="Ensembl" id="ENSAMXT00000040646.1">
    <property type="protein sequence ID" value="ENSAMXP00000033105.1"/>
    <property type="gene ID" value="ENSAMXG00000042338.1"/>
</dbReference>
<dbReference type="InterPro" id="IPR017452">
    <property type="entry name" value="GPCR_Rhodpsn_7TM"/>
</dbReference>
<reference evidence="12" key="3">
    <citation type="submission" date="2025-08" db="UniProtKB">
        <authorList>
            <consortium name="Ensembl"/>
        </authorList>
    </citation>
    <scope>IDENTIFICATION</scope>
</reference>
<reference evidence="12" key="4">
    <citation type="submission" date="2025-09" db="UniProtKB">
        <authorList>
            <consortium name="Ensembl"/>
        </authorList>
    </citation>
    <scope>IDENTIFICATION</scope>
</reference>
<reference evidence="13" key="1">
    <citation type="submission" date="2013-03" db="EMBL/GenBank/DDBJ databases">
        <authorList>
            <person name="Jeffery W."/>
            <person name="Warren W."/>
            <person name="Wilson R.K."/>
        </authorList>
    </citation>
    <scope>NUCLEOTIDE SEQUENCE</scope>
    <source>
        <strain evidence="13">female</strain>
    </source>
</reference>
<evidence type="ECO:0000256" key="7">
    <source>
        <dbReference type="ARBA" id="ARBA00023170"/>
    </source>
</evidence>
<evidence type="ECO:0000256" key="2">
    <source>
        <dbReference type="ARBA" id="ARBA00022475"/>
    </source>
</evidence>
<keyword evidence="8 9" id="KW-0807">Transducer</keyword>
<keyword evidence="4 10" id="KW-1133">Transmembrane helix</keyword>
<keyword evidence="13" id="KW-1185">Reference proteome</keyword>
<evidence type="ECO:0000256" key="9">
    <source>
        <dbReference type="RuleBase" id="RU000688"/>
    </source>
</evidence>
<keyword evidence="3 9" id="KW-0812">Transmembrane</keyword>
<feature type="transmembrane region" description="Helical" evidence="10">
    <location>
        <begin position="170"/>
        <end position="198"/>
    </location>
</feature>
<feature type="transmembrane region" description="Helical" evidence="10">
    <location>
        <begin position="12"/>
        <end position="37"/>
    </location>
</feature>
<dbReference type="PROSITE" id="PS00237">
    <property type="entry name" value="G_PROTEIN_RECEP_F1_1"/>
    <property type="match status" value="1"/>
</dbReference>
<evidence type="ECO:0000313" key="13">
    <source>
        <dbReference type="Proteomes" id="UP000018467"/>
    </source>
</evidence>
<reference evidence="13" key="2">
    <citation type="journal article" date="2014" name="Nat. Commun.">
        <title>The cavefish genome reveals candidate genes for eye loss.</title>
        <authorList>
            <person name="McGaugh S.E."/>
            <person name="Gross J.B."/>
            <person name="Aken B."/>
            <person name="Blin M."/>
            <person name="Borowsky R."/>
            <person name="Chalopin D."/>
            <person name="Hinaux H."/>
            <person name="Jeffery W.R."/>
            <person name="Keene A."/>
            <person name="Ma L."/>
            <person name="Minx P."/>
            <person name="Murphy D."/>
            <person name="O'Quin K.E."/>
            <person name="Retaux S."/>
            <person name="Rohner N."/>
            <person name="Searle S.M."/>
            <person name="Stahl B.A."/>
            <person name="Tabin C."/>
            <person name="Volff J.N."/>
            <person name="Yoshizawa M."/>
            <person name="Warren W.C."/>
        </authorList>
    </citation>
    <scope>NUCLEOTIDE SEQUENCE [LARGE SCALE GENOMIC DNA]</scope>
    <source>
        <strain evidence="13">female</strain>
    </source>
</reference>
<keyword evidence="6 10" id="KW-0472">Membrane</keyword>
<dbReference type="PANTHER" id="PTHR24249:SF381">
    <property type="entry name" value="TRACE AMINE ASSOCIATED RECEPTOR 19P-RELATED"/>
    <property type="match status" value="1"/>
</dbReference>
<organism evidence="12 13">
    <name type="scientific">Astyanax mexicanus</name>
    <name type="common">Blind cave fish</name>
    <name type="synonym">Astyanax fasciatus mexicanus</name>
    <dbReference type="NCBI Taxonomy" id="7994"/>
    <lineage>
        <taxon>Eukaryota</taxon>
        <taxon>Metazoa</taxon>
        <taxon>Chordata</taxon>
        <taxon>Craniata</taxon>
        <taxon>Vertebrata</taxon>
        <taxon>Euteleostomi</taxon>
        <taxon>Actinopterygii</taxon>
        <taxon>Neopterygii</taxon>
        <taxon>Teleostei</taxon>
        <taxon>Ostariophysi</taxon>
        <taxon>Characiformes</taxon>
        <taxon>Characoidei</taxon>
        <taxon>Acestrorhamphidae</taxon>
        <taxon>Acestrorhamphinae</taxon>
        <taxon>Astyanax</taxon>
    </lineage>
</organism>